<dbReference type="AlphaFoldDB" id="A0A380PY92"/>
<evidence type="ECO:0000313" key="1">
    <source>
        <dbReference type="EMBL" id="SUP78453.1"/>
    </source>
</evidence>
<proteinExistence type="predicted"/>
<dbReference type="InterPro" id="IPR012334">
    <property type="entry name" value="Pectin_lyas_fold"/>
</dbReference>
<evidence type="ECO:0000313" key="2">
    <source>
        <dbReference type="Proteomes" id="UP000254835"/>
    </source>
</evidence>
<dbReference type="Gene3D" id="2.160.20.10">
    <property type="entry name" value="Single-stranded right-handed beta-helix, Pectin lyase-like"/>
    <property type="match status" value="1"/>
</dbReference>
<organism evidence="1 2">
    <name type="scientific">Yersinia frederiksenii</name>
    <dbReference type="NCBI Taxonomy" id="29484"/>
    <lineage>
        <taxon>Bacteria</taxon>
        <taxon>Pseudomonadati</taxon>
        <taxon>Pseudomonadota</taxon>
        <taxon>Gammaproteobacteria</taxon>
        <taxon>Enterobacterales</taxon>
        <taxon>Yersiniaceae</taxon>
        <taxon>Yersinia</taxon>
    </lineage>
</organism>
<dbReference type="EMBL" id="UHJA01000001">
    <property type="protein sequence ID" value="SUP78453.1"/>
    <property type="molecule type" value="Genomic_DNA"/>
</dbReference>
<protein>
    <submittedName>
        <fullName evidence="1">Hemolysin</fullName>
    </submittedName>
</protein>
<dbReference type="SUPFAM" id="SSF51126">
    <property type="entry name" value="Pectin lyase-like"/>
    <property type="match status" value="1"/>
</dbReference>
<name>A0A380PY92_YERFR</name>
<dbReference type="Proteomes" id="UP000254835">
    <property type="component" value="Unassembled WGS sequence"/>
</dbReference>
<dbReference type="OrthoDB" id="2664633at2"/>
<gene>
    <name evidence="1" type="primary">fhaB_6</name>
    <name evidence="1" type="ORF">NCTC11470_03575</name>
</gene>
<sequence length="82" mass="8844">MAGFAYRLRRIVSWPLIYIIGLQPLHPAIAAGIESAQSQTKVQIHNQIPVVNIARPNASGVSHNRYSDFNVPPALARAAGAT</sequence>
<reference evidence="1 2" key="1">
    <citation type="submission" date="2018-06" db="EMBL/GenBank/DDBJ databases">
        <authorList>
            <consortium name="Pathogen Informatics"/>
            <person name="Doyle S."/>
        </authorList>
    </citation>
    <scope>NUCLEOTIDE SEQUENCE [LARGE SCALE GENOMIC DNA]</scope>
    <source>
        <strain evidence="1 2">NCTC11470</strain>
    </source>
</reference>
<dbReference type="InterPro" id="IPR011050">
    <property type="entry name" value="Pectin_lyase_fold/virulence"/>
</dbReference>
<accession>A0A380PY92</accession>